<evidence type="ECO:0000259" key="1">
    <source>
        <dbReference type="Pfam" id="PF04230"/>
    </source>
</evidence>
<protein>
    <submittedName>
        <fullName evidence="2">Putative Polysaccharide pyruvyl transferase</fullName>
    </submittedName>
</protein>
<dbReference type="EMBL" id="CDRZ01000046">
    <property type="protein sequence ID" value="CEO88009.1"/>
    <property type="molecule type" value="Genomic_DNA"/>
</dbReference>
<accession>A0A0B7MBV9</accession>
<name>A0A0B7MBV9_9FIRM</name>
<keyword evidence="3" id="KW-1185">Reference proteome</keyword>
<dbReference type="Pfam" id="PF04230">
    <property type="entry name" value="PS_pyruv_trans"/>
    <property type="match status" value="1"/>
</dbReference>
<sequence>MRVAAAGCYSINHPGEEAEIAAAAASLRALSPRIEITVFSQNTRQLSQLPGVRAVNRWNPFAVLYTLIKSDLVFSCGGNSLKDTEGLGNLLSHLLTIYTARLIGKPVVCYAQGVGPLNSYWGRRLVRFVGDRLDLITVRNQASKDKLLKIGVERPPIVVTADPVFSLNPAQFDKEVGHSLMAQIRTAASVEEDAPPFELIARTEEGKIAISVPVDTAGTGEEEGEAKGEKKPLLGVVLQELEGDCEYKRAIASAADKLVREGWEILLLPFKYPADIQICQEVSWIMQEPSLQYREKPTLEQLFCLFGEVDLLLGMRLPALIMASLMRKPCIGVAINEKIDKFLEITEQPKAVNLEDLDADNLYELITSTYKDKKEIATHIDQVLIQLRQQSWESAGLTLSFLYSRFPHKRLDATRTAGWGERHKAGRTIHR</sequence>
<evidence type="ECO:0000313" key="3">
    <source>
        <dbReference type="Proteomes" id="UP000046155"/>
    </source>
</evidence>
<dbReference type="PANTHER" id="PTHR36836:SF1">
    <property type="entry name" value="COLANIC ACID BIOSYNTHESIS PROTEIN WCAK"/>
    <property type="match status" value="1"/>
</dbReference>
<evidence type="ECO:0000313" key="2">
    <source>
        <dbReference type="EMBL" id="CEO88009.1"/>
    </source>
</evidence>
<organism evidence="2 3">
    <name type="scientific">Syntrophaceticus schinkii</name>
    <dbReference type="NCBI Taxonomy" id="499207"/>
    <lineage>
        <taxon>Bacteria</taxon>
        <taxon>Bacillati</taxon>
        <taxon>Bacillota</taxon>
        <taxon>Clostridia</taxon>
        <taxon>Thermoanaerobacterales</taxon>
        <taxon>Thermoanaerobacterales Family III. Incertae Sedis</taxon>
        <taxon>Syntrophaceticus</taxon>
    </lineage>
</organism>
<dbReference type="InterPro" id="IPR007345">
    <property type="entry name" value="Polysacch_pyruvyl_Trfase"/>
</dbReference>
<keyword evidence="2" id="KW-0808">Transferase</keyword>
<dbReference type="AlphaFoldDB" id="A0A0B7MBV9"/>
<reference evidence="3" key="1">
    <citation type="submission" date="2015-01" db="EMBL/GenBank/DDBJ databases">
        <authorList>
            <person name="Manzoor Shahid"/>
            <person name="Zubair Saima"/>
        </authorList>
    </citation>
    <scope>NUCLEOTIDE SEQUENCE [LARGE SCALE GENOMIC DNA]</scope>
    <source>
        <strain evidence="3">Sp3</strain>
    </source>
</reference>
<dbReference type="Proteomes" id="UP000046155">
    <property type="component" value="Unassembled WGS sequence"/>
</dbReference>
<gene>
    <name evidence="2" type="ORF">SSCH_140008</name>
</gene>
<dbReference type="PANTHER" id="PTHR36836">
    <property type="entry name" value="COLANIC ACID BIOSYNTHESIS PROTEIN WCAK"/>
    <property type="match status" value="1"/>
</dbReference>
<feature type="domain" description="Polysaccharide pyruvyl transferase" evidence="1">
    <location>
        <begin position="22"/>
        <end position="335"/>
    </location>
</feature>
<dbReference type="RefSeq" id="WP_044664258.1">
    <property type="nucleotide sequence ID" value="NZ_CDRZ01000046.1"/>
</dbReference>
<dbReference type="GO" id="GO:0016740">
    <property type="term" value="F:transferase activity"/>
    <property type="evidence" value="ECO:0007669"/>
    <property type="project" value="UniProtKB-KW"/>
</dbReference>
<proteinExistence type="predicted"/>